<reference evidence="24" key="1">
    <citation type="submission" date="2022-11" db="EMBL/GenBank/DDBJ databases">
        <authorList>
            <person name="Petersen C."/>
        </authorList>
    </citation>
    <scope>NUCLEOTIDE SEQUENCE</scope>
    <source>
        <strain evidence="24">IBT 21917</strain>
    </source>
</reference>
<dbReference type="Gene3D" id="1.20.990.10">
    <property type="entry name" value="NADPH-cytochrome p450 Reductase, Chain A, domain 3"/>
    <property type="match status" value="1"/>
</dbReference>
<comment type="cofactor">
    <cofactor evidence="1">
        <name>FMN</name>
        <dbReference type="ChEBI" id="CHEBI:58210"/>
    </cofactor>
</comment>
<evidence type="ECO:0000256" key="5">
    <source>
        <dbReference type="ARBA" id="ARBA00022643"/>
    </source>
</evidence>
<dbReference type="PANTHER" id="PTHR19384">
    <property type="entry name" value="NITRIC OXIDE SYNTHASE-RELATED"/>
    <property type="match status" value="1"/>
</dbReference>
<dbReference type="Gene3D" id="3.40.50.80">
    <property type="entry name" value="Nucleotide-binding domain of ferredoxin-NADP reductase (FNR) module"/>
    <property type="match status" value="1"/>
</dbReference>
<comment type="similarity">
    <text evidence="20">In the C-terminal section; belongs to the flavoprotein pyridine nucleotide cytochrome reductase family.</text>
</comment>
<dbReference type="InterPro" id="IPR023208">
    <property type="entry name" value="P450R"/>
</dbReference>
<dbReference type="FunFam" id="3.40.50.80:FF:000032">
    <property type="entry name" value="NADPH-dependent diflavin oxidoreductase 1"/>
    <property type="match status" value="1"/>
</dbReference>
<evidence type="ECO:0000256" key="9">
    <source>
        <dbReference type="ARBA" id="ARBA00022827"/>
    </source>
</evidence>
<dbReference type="Pfam" id="PF00175">
    <property type="entry name" value="NAD_binding_1"/>
    <property type="match status" value="1"/>
</dbReference>
<evidence type="ECO:0000256" key="10">
    <source>
        <dbReference type="ARBA" id="ARBA00022857"/>
    </source>
</evidence>
<keyword evidence="17" id="KW-1207">Sterol metabolism</keyword>
<dbReference type="PANTHER" id="PTHR19384:SF108">
    <property type="entry name" value="NADPH--CYTOCHROME P450 REDUCTASE"/>
    <property type="match status" value="1"/>
</dbReference>
<gene>
    <name evidence="24" type="ORF">N7492_009410</name>
</gene>
<evidence type="ECO:0000256" key="4">
    <source>
        <dbReference type="ARBA" id="ARBA00022630"/>
    </source>
</evidence>
<dbReference type="EMBL" id="JAPQKO010000006">
    <property type="protein sequence ID" value="KAJ5156607.1"/>
    <property type="molecule type" value="Genomic_DNA"/>
</dbReference>
<dbReference type="GO" id="GO:0050660">
    <property type="term" value="F:flavin adenine dinucleotide binding"/>
    <property type="evidence" value="ECO:0007669"/>
    <property type="project" value="TreeGrafter"/>
</dbReference>
<evidence type="ECO:0000256" key="13">
    <source>
        <dbReference type="ARBA" id="ARBA00023002"/>
    </source>
</evidence>
<dbReference type="AlphaFoldDB" id="A0A9W9HU60"/>
<sequence>MRSFPLSQLSQWNIPPEALEELSKYVIPTGIADYTALAIIAGASATFLSRGYLWDQPDPYEYLAFERPQLKNGGHAGATNNETRNIAQKLEETGKNIVVFWGSQSGTAEGFAHRLARELSVRWGQESMTADLSDYDPGTIADIPDSKLAIFIVSTYGEGDPSDNTADFWNWINKPGQVSLANLRYSAFGLGNTNYKFYNRVVDVVVEGLETLGARALMPVGKANDAEGATEEDFMAWKDSLFTVFKNQLGFQEVEAKYAPELKVEEDESLEPIDLHQGEPNTHVDAPKSAAQSSPVRTLTISNSRELFTASDRHCLHMDLDLSNQPELTYKTGDHLAVWPGNPDVEVERLLDILGISSRRDVPVSIKALDPATKITIPTPTSANALFRYYLEICAPVNRDNVRDLAQFAPTSEAKTYLTKLGQDKDAYTEFINCTHVNLGRLLQLACPSQAWSNLPLSYLVETMPHIRPRFYSISSSSVVSPRKPSITAIVSTTPLPDNPTELVHGVTSNYLLAISQEARSQPHPHGITYYLNGPGDALQGGRAFAHIRRSKFKLPGMAKTPLIMVGAGTGLAPFRAFLAERCQVQKIGKEIGPMILFFGCRNPDEDFIYRDELAEMQKVLGDKLRLVTAFSRQEGTPRKYVQDRVSELGGDVVRLIDEGASFYVCGRAGMAREVEKAVGATMKNTKGWSGDEVNSWSKAVKKKNKWQEDVWG</sequence>
<keyword evidence="3" id="KW-0444">Lipid biosynthesis</keyword>
<dbReference type="SUPFAM" id="SSF52218">
    <property type="entry name" value="Flavoproteins"/>
    <property type="match status" value="1"/>
</dbReference>
<keyword evidence="8 20" id="KW-0256">Endoplasmic reticulum</keyword>
<dbReference type="InterPro" id="IPR029039">
    <property type="entry name" value="Flavoprotein-like_sf"/>
</dbReference>
<evidence type="ECO:0000256" key="18">
    <source>
        <dbReference type="ARBA" id="ARBA00023221"/>
    </source>
</evidence>
<keyword evidence="16 20" id="KW-0472">Membrane</keyword>
<dbReference type="GO" id="GO:0003958">
    <property type="term" value="F:NADPH-hemoprotein reductase activity"/>
    <property type="evidence" value="ECO:0007669"/>
    <property type="project" value="UniProtKB-EC"/>
</dbReference>
<dbReference type="OrthoDB" id="1856718at2759"/>
<evidence type="ECO:0000256" key="1">
    <source>
        <dbReference type="ARBA" id="ARBA00001917"/>
    </source>
</evidence>
<comment type="subcellular location">
    <subcellularLocation>
        <location evidence="20">Endoplasmic reticulum membrane</location>
    </subcellularLocation>
</comment>
<dbReference type="InterPro" id="IPR039261">
    <property type="entry name" value="FNR_nucleotide-bd"/>
</dbReference>
<dbReference type="InterPro" id="IPR001709">
    <property type="entry name" value="Flavoprot_Pyr_Nucl_cyt_Rdtase"/>
</dbReference>
<organism evidence="24 25">
    <name type="scientific">Penicillium capsulatum</name>
    <dbReference type="NCBI Taxonomy" id="69766"/>
    <lineage>
        <taxon>Eukaryota</taxon>
        <taxon>Fungi</taxon>
        <taxon>Dikarya</taxon>
        <taxon>Ascomycota</taxon>
        <taxon>Pezizomycotina</taxon>
        <taxon>Eurotiomycetes</taxon>
        <taxon>Eurotiomycetidae</taxon>
        <taxon>Eurotiales</taxon>
        <taxon>Aspergillaceae</taxon>
        <taxon>Penicillium</taxon>
    </lineage>
</organism>
<comment type="catalytic activity">
    <reaction evidence="19 20">
        <text>2 oxidized [cytochrome P450] + NADPH = 2 reduced [cytochrome P450] + NADP(+) + H(+)</text>
        <dbReference type="Rhea" id="RHEA:24040"/>
        <dbReference type="Rhea" id="RHEA-COMP:14627"/>
        <dbReference type="Rhea" id="RHEA-COMP:14628"/>
        <dbReference type="ChEBI" id="CHEBI:15378"/>
        <dbReference type="ChEBI" id="CHEBI:55376"/>
        <dbReference type="ChEBI" id="CHEBI:57783"/>
        <dbReference type="ChEBI" id="CHEBI:58349"/>
        <dbReference type="ChEBI" id="CHEBI:60344"/>
        <dbReference type="EC" id="1.6.2.4"/>
    </reaction>
</comment>
<evidence type="ECO:0000256" key="14">
    <source>
        <dbReference type="ARBA" id="ARBA00023011"/>
    </source>
</evidence>
<dbReference type="PIRSF" id="PIRSF000208">
    <property type="entry name" value="P450R"/>
    <property type="match status" value="1"/>
</dbReference>
<evidence type="ECO:0000256" key="7">
    <source>
        <dbReference type="ARBA" id="ARBA00022787"/>
    </source>
</evidence>
<protein>
    <recommendedName>
        <fullName evidence="20">NADPH--cytochrome P450 reductase</fullName>
        <ecNumber evidence="20">1.6.2.4</ecNumber>
    </recommendedName>
</protein>
<evidence type="ECO:0000313" key="25">
    <source>
        <dbReference type="Proteomes" id="UP001146351"/>
    </source>
</evidence>
<dbReference type="EC" id="1.6.2.4" evidence="20"/>
<dbReference type="InterPro" id="IPR001094">
    <property type="entry name" value="Flavdoxin-like"/>
</dbReference>
<keyword evidence="15" id="KW-0443">Lipid metabolism</keyword>
<dbReference type="Gene3D" id="3.40.50.360">
    <property type="match status" value="1"/>
</dbReference>
<keyword evidence="25" id="KW-1185">Reference proteome</keyword>
<keyword evidence="9" id="KW-0274">FAD</keyword>
<evidence type="ECO:0000259" key="22">
    <source>
        <dbReference type="PROSITE" id="PS50902"/>
    </source>
</evidence>
<evidence type="ECO:0000259" key="23">
    <source>
        <dbReference type="PROSITE" id="PS51384"/>
    </source>
</evidence>
<dbReference type="Gene3D" id="2.40.30.10">
    <property type="entry name" value="Translation factors"/>
    <property type="match status" value="1"/>
</dbReference>
<evidence type="ECO:0000256" key="2">
    <source>
        <dbReference type="ARBA" id="ARBA00001974"/>
    </source>
</evidence>
<dbReference type="InterPro" id="IPR001433">
    <property type="entry name" value="OxRdtase_FAD/NAD-bd"/>
</dbReference>
<evidence type="ECO:0000256" key="21">
    <source>
        <dbReference type="SAM" id="MobiDB-lite"/>
    </source>
</evidence>
<dbReference type="SUPFAM" id="SSF52343">
    <property type="entry name" value="Ferredoxin reductase-like, C-terminal NADP-linked domain"/>
    <property type="match status" value="1"/>
</dbReference>
<feature type="domain" description="FAD-binding FR-type" evidence="23">
    <location>
        <begin position="294"/>
        <end position="556"/>
    </location>
</feature>
<comment type="function">
    <text evidence="20">This enzyme is required for electron transfer from NADP to cytochrome P450.</text>
</comment>
<evidence type="ECO:0000256" key="20">
    <source>
        <dbReference type="PIRNR" id="PIRNR000208"/>
    </source>
</evidence>
<comment type="cofactor">
    <cofactor evidence="2">
        <name>FAD</name>
        <dbReference type="ChEBI" id="CHEBI:57692"/>
    </cofactor>
</comment>
<keyword evidence="4" id="KW-0285">Flavoprotein</keyword>
<dbReference type="InterPro" id="IPR008254">
    <property type="entry name" value="Flavodoxin/NO_synth"/>
</dbReference>
<name>A0A9W9HU60_9EURO</name>
<evidence type="ECO:0000256" key="3">
    <source>
        <dbReference type="ARBA" id="ARBA00022516"/>
    </source>
</evidence>
<dbReference type="FunFam" id="3.40.50.360:FF:000036">
    <property type="entry name" value="NADPH--cytochrome P450 reductase"/>
    <property type="match status" value="1"/>
</dbReference>
<feature type="region of interest" description="Disordered" evidence="21">
    <location>
        <begin position="274"/>
        <end position="294"/>
    </location>
</feature>
<keyword evidence="11" id="KW-0752">Steroid biosynthesis</keyword>
<dbReference type="GO" id="GO:0005829">
    <property type="term" value="C:cytosol"/>
    <property type="evidence" value="ECO:0007669"/>
    <property type="project" value="TreeGrafter"/>
</dbReference>
<dbReference type="InterPro" id="IPR017927">
    <property type="entry name" value="FAD-bd_FR_type"/>
</dbReference>
<keyword evidence="7" id="KW-1000">Mitochondrion outer membrane</keyword>
<dbReference type="PROSITE" id="PS50902">
    <property type="entry name" value="FLAVODOXIN_LIKE"/>
    <property type="match status" value="1"/>
</dbReference>
<dbReference type="GO" id="GO:0010181">
    <property type="term" value="F:FMN binding"/>
    <property type="evidence" value="ECO:0007669"/>
    <property type="project" value="InterPro"/>
</dbReference>
<keyword evidence="12" id="KW-1133">Transmembrane helix</keyword>
<dbReference type="InterPro" id="IPR017938">
    <property type="entry name" value="Riboflavin_synthase-like_b-brl"/>
</dbReference>
<dbReference type="Proteomes" id="UP001146351">
    <property type="component" value="Unassembled WGS sequence"/>
</dbReference>
<evidence type="ECO:0000256" key="17">
    <source>
        <dbReference type="ARBA" id="ARBA00023166"/>
    </source>
</evidence>
<feature type="domain" description="Flavodoxin-like" evidence="22">
    <location>
        <begin position="97"/>
        <end position="242"/>
    </location>
</feature>
<dbReference type="PROSITE" id="PS51384">
    <property type="entry name" value="FAD_FR"/>
    <property type="match status" value="1"/>
</dbReference>
<accession>A0A9W9HU60</accession>
<dbReference type="SUPFAM" id="SSF63380">
    <property type="entry name" value="Riboflavin synthase domain-like"/>
    <property type="match status" value="1"/>
</dbReference>
<dbReference type="PRINTS" id="PR00371">
    <property type="entry name" value="FPNCR"/>
</dbReference>
<evidence type="ECO:0000256" key="6">
    <source>
        <dbReference type="ARBA" id="ARBA00022692"/>
    </source>
</evidence>
<dbReference type="Pfam" id="PF00667">
    <property type="entry name" value="FAD_binding_1"/>
    <property type="match status" value="1"/>
</dbReference>
<evidence type="ECO:0000256" key="19">
    <source>
        <dbReference type="ARBA" id="ARBA00049342"/>
    </source>
</evidence>
<dbReference type="InterPro" id="IPR023173">
    <property type="entry name" value="NADPH_Cyt_P450_Rdtase_alpha"/>
</dbReference>
<dbReference type="GO" id="GO:0005789">
    <property type="term" value="C:endoplasmic reticulum membrane"/>
    <property type="evidence" value="ECO:0007669"/>
    <property type="project" value="UniProtKB-SubCell"/>
</dbReference>
<dbReference type="FunFam" id="1.20.990.10:FF:000017">
    <property type="entry name" value="NADPH--cytochrome P450 reductase"/>
    <property type="match status" value="1"/>
</dbReference>
<keyword evidence="13 20" id="KW-0560">Oxidoreductase</keyword>
<evidence type="ECO:0000256" key="12">
    <source>
        <dbReference type="ARBA" id="ARBA00022989"/>
    </source>
</evidence>
<proteinExistence type="inferred from homology"/>
<evidence type="ECO:0000256" key="8">
    <source>
        <dbReference type="ARBA" id="ARBA00022824"/>
    </source>
</evidence>
<evidence type="ECO:0000256" key="11">
    <source>
        <dbReference type="ARBA" id="ARBA00022955"/>
    </source>
</evidence>
<keyword evidence="10 20" id="KW-0521">NADP</keyword>
<dbReference type="PRINTS" id="PR00369">
    <property type="entry name" value="FLAVODOXIN"/>
</dbReference>
<evidence type="ECO:0000256" key="16">
    <source>
        <dbReference type="ARBA" id="ARBA00023136"/>
    </source>
</evidence>
<dbReference type="GO" id="GO:0016126">
    <property type="term" value="P:sterol biosynthetic process"/>
    <property type="evidence" value="ECO:0007669"/>
    <property type="project" value="UniProtKB-KW"/>
</dbReference>
<dbReference type="InterPro" id="IPR003097">
    <property type="entry name" value="CysJ-like_FAD-binding"/>
</dbReference>
<keyword evidence="5" id="KW-0288">FMN</keyword>
<keyword evidence="14" id="KW-0756">Sterol biosynthesis</keyword>
<reference evidence="24" key="2">
    <citation type="journal article" date="2023" name="IMA Fungus">
        <title>Comparative genomic study of the Penicillium genus elucidates a diverse pangenome and 15 lateral gene transfer events.</title>
        <authorList>
            <person name="Petersen C."/>
            <person name="Sorensen T."/>
            <person name="Nielsen M.R."/>
            <person name="Sondergaard T.E."/>
            <person name="Sorensen J.L."/>
            <person name="Fitzpatrick D.A."/>
            <person name="Frisvad J.C."/>
            <person name="Nielsen K.L."/>
        </authorList>
    </citation>
    <scope>NUCLEOTIDE SEQUENCE</scope>
    <source>
        <strain evidence="24">IBT 21917</strain>
    </source>
</reference>
<keyword evidence="18" id="KW-0753">Steroid metabolism</keyword>
<evidence type="ECO:0000256" key="15">
    <source>
        <dbReference type="ARBA" id="ARBA00023098"/>
    </source>
</evidence>
<dbReference type="Pfam" id="PF00258">
    <property type="entry name" value="Flavodoxin_1"/>
    <property type="match status" value="1"/>
</dbReference>
<keyword evidence="6" id="KW-0812">Transmembrane</keyword>
<comment type="caution">
    <text evidence="24">The sequence shown here is derived from an EMBL/GenBank/DDBJ whole genome shotgun (WGS) entry which is preliminary data.</text>
</comment>
<keyword evidence="7" id="KW-0496">Mitochondrion</keyword>
<evidence type="ECO:0000313" key="24">
    <source>
        <dbReference type="EMBL" id="KAJ5156607.1"/>
    </source>
</evidence>